<feature type="region of interest" description="Disordered" evidence="1">
    <location>
        <begin position="226"/>
        <end position="246"/>
    </location>
</feature>
<dbReference type="AlphaFoldDB" id="A0A376RNJ2"/>
<dbReference type="PANTHER" id="PTHR30161">
    <property type="entry name" value="FLAGELLAR EXPORT PROTEIN, MEMBRANE FLHA SUBUNIT-RELATED"/>
    <property type="match status" value="1"/>
</dbReference>
<dbReference type="Proteomes" id="UP000254159">
    <property type="component" value="Unassembled WGS sequence"/>
</dbReference>
<dbReference type="InterPro" id="IPR042194">
    <property type="entry name" value="FHIPEP_1"/>
</dbReference>
<feature type="compositionally biased region" description="Basic and acidic residues" evidence="1">
    <location>
        <begin position="235"/>
        <end position="246"/>
    </location>
</feature>
<dbReference type="Pfam" id="PF00771">
    <property type="entry name" value="FHIPEP"/>
    <property type="match status" value="1"/>
</dbReference>
<keyword evidence="3" id="KW-0969">Cilium</keyword>
<protein>
    <submittedName>
        <fullName evidence="3">Flagellar system protein</fullName>
    </submittedName>
</protein>
<accession>A0A376RNJ2</accession>
<evidence type="ECO:0000256" key="1">
    <source>
        <dbReference type="SAM" id="MobiDB-lite"/>
    </source>
</evidence>
<sequence length="246" mass="26763">MAQIPSLLLSTAAAIIVTRVSDNGDIAHDVRNQLLASPSVLYTATGIMFVLAVVPGMPHLPFLLFSALLGFTGWRMSKRPQAAEAEEKSLETLTRTITETSEQQISWETIPLIEPISLSLGYKLVALVDKAQGNPLTQRIRGVRQVLSDGNGVLLPEIRIRENFRLKPSQYAIFINGIKADEADIPADKLMALPSSETYGEIDGVLGKRPGVRDAGDLDPACAESEGAEYGVSGDRQRQRDCYPCK</sequence>
<feature type="transmembrane region" description="Helical" evidence="2">
    <location>
        <begin position="47"/>
        <end position="71"/>
    </location>
</feature>
<evidence type="ECO:0000313" key="4">
    <source>
        <dbReference type="Proteomes" id="UP000254159"/>
    </source>
</evidence>
<dbReference type="EMBL" id="UGCD01000002">
    <property type="protein sequence ID" value="STI19590.1"/>
    <property type="molecule type" value="Genomic_DNA"/>
</dbReference>
<proteinExistence type="predicted"/>
<evidence type="ECO:0000313" key="3">
    <source>
        <dbReference type="EMBL" id="STI19590.1"/>
    </source>
</evidence>
<keyword evidence="2" id="KW-0472">Membrane</keyword>
<name>A0A376RNJ2_ECOLX</name>
<evidence type="ECO:0000256" key="2">
    <source>
        <dbReference type="SAM" id="Phobius"/>
    </source>
</evidence>
<dbReference type="GO" id="GO:0044780">
    <property type="term" value="P:bacterial-type flagellum assembly"/>
    <property type="evidence" value="ECO:0007669"/>
    <property type="project" value="TreeGrafter"/>
</dbReference>
<dbReference type="InterPro" id="IPR001712">
    <property type="entry name" value="T3SS_FHIPEP"/>
</dbReference>
<organism evidence="3 4">
    <name type="scientific">Escherichia coli</name>
    <dbReference type="NCBI Taxonomy" id="562"/>
    <lineage>
        <taxon>Bacteria</taxon>
        <taxon>Pseudomonadati</taxon>
        <taxon>Pseudomonadota</taxon>
        <taxon>Gammaproteobacteria</taxon>
        <taxon>Enterobacterales</taxon>
        <taxon>Enterobacteriaceae</taxon>
        <taxon>Escherichia</taxon>
    </lineage>
</organism>
<reference evidence="3 4" key="1">
    <citation type="submission" date="2018-06" db="EMBL/GenBank/DDBJ databases">
        <authorList>
            <consortium name="Pathogen Informatics"/>
            <person name="Doyle S."/>
        </authorList>
    </citation>
    <scope>NUCLEOTIDE SEQUENCE [LARGE SCALE GENOMIC DNA]</scope>
    <source>
        <strain evidence="3 4">NCTC10865</strain>
    </source>
</reference>
<dbReference type="PANTHER" id="PTHR30161:SF1">
    <property type="entry name" value="FLAGELLAR BIOSYNTHESIS PROTEIN FLHA-RELATED"/>
    <property type="match status" value="1"/>
</dbReference>
<dbReference type="GO" id="GO:0005886">
    <property type="term" value="C:plasma membrane"/>
    <property type="evidence" value="ECO:0007669"/>
    <property type="project" value="TreeGrafter"/>
</dbReference>
<gene>
    <name evidence="3" type="primary">fhiA_1</name>
    <name evidence="3" type="ORF">NCTC10865_04965</name>
</gene>
<keyword evidence="2" id="KW-1133">Transmembrane helix</keyword>
<keyword evidence="3" id="KW-0966">Cell projection</keyword>
<dbReference type="GO" id="GO:0009306">
    <property type="term" value="P:protein secretion"/>
    <property type="evidence" value="ECO:0007669"/>
    <property type="project" value="InterPro"/>
</dbReference>
<dbReference type="Gene3D" id="3.40.30.60">
    <property type="entry name" value="FHIPEP family, domain 1"/>
    <property type="match status" value="1"/>
</dbReference>
<keyword evidence="2" id="KW-0812">Transmembrane</keyword>
<keyword evidence="3" id="KW-0282">Flagellum</keyword>